<reference evidence="1" key="1">
    <citation type="submission" date="2021-02" db="EMBL/GenBank/DDBJ databases">
        <authorList>
            <person name="Nowell W R."/>
        </authorList>
    </citation>
    <scope>NUCLEOTIDE SEQUENCE</scope>
</reference>
<evidence type="ECO:0000313" key="2">
    <source>
        <dbReference type="Proteomes" id="UP000681967"/>
    </source>
</evidence>
<dbReference type="AlphaFoldDB" id="A0A8S3B826"/>
<name>A0A8S3B826_9BILA</name>
<protein>
    <submittedName>
        <fullName evidence="1">Uncharacterized protein</fullName>
    </submittedName>
</protein>
<feature type="non-terminal residue" evidence="1">
    <location>
        <position position="1"/>
    </location>
</feature>
<accession>A0A8S3B826</accession>
<organism evidence="1 2">
    <name type="scientific">Rotaria magnacalcarata</name>
    <dbReference type="NCBI Taxonomy" id="392030"/>
    <lineage>
        <taxon>Eukaryota</taxon>
        <taxon>Metazoa</taxon>
        <taxon>Spiralia</taxon>
        <taxon>Gnathifera</taxon>
        <taxon>Rotifera</taxon>
        <taxon>Eurotatoria</taxon>
        <taxon>Bdelloidea</taxon>
        <taxon>Philodinida</taxon>
        <taxon>Philodinidae</taxon>
        <taxon>Rotaria</taxon>
    </lineage>
</organism>
<proteinExistence type="predicted"/>
<sequence length="188" mass="21634">VIIMATAMALVAPPTDRYLCLSAMIYFYDRLKRNDNDLLIVASHYAFLAQGFIINEAPIGAEEVLVFDHGNTSRYDIVVYVKDTMVIETTHSTDRRDYYLTLNISNKTYNDFVHIATYLNQGRLFNANALVSHVMGFIKRSMENHKKEKIAKAINDDRGKDECGKGVTGEYGIPLDWNFLFKRDYWRS</sequence>
<dbReference type="EMBL" id="CAJOBH010137545">
    <property type="protein sequence ID" value="CAF4789218.1"/>
    <property type="molecule type" value="Genomic_DNA"/>
</dbReference>
<dbReference type="Proteomes" id="UP000681967">
    <property type="component" value="Unassembled WGS sequence"/>
</dbReference>
<gene>
    <name evidence="1" type="ORF">BYL167_LOCUS47651</name>
</gene>
<evidence type="ECO:0000313" key="1">
    <source>
        <dbReference type="EMBL" id="CAF4789218.1"/>
    </source>
</evidence>
<comment type="caution">
    <text evidence="1">The sequence shown here is derived from an EMBL/GenBank/DDBJ whole genome shotgun (WGS) entry which is preliminary data.</text>
</comment>